<evidence type="ECO:0000256" key="7">
    <source>
        <dbReference type="ARBA" id="ARBA00022670"/>
    </source>
</evidence>
<evidence type="ECO:0000256" key="5">
    <source>
        <dbReference type="ARBA" id="ARBA00015611"/>
    </source>
</evidence>
<organism evidence="17 18">
    <name type="scientific">Luteococcus peritonei</name>
    <dbReference type="NCBI Taxonomy" id="88874"/>
    <lineage>
        <taxon>Bacteria</taxon>
        <taxon>Bacillati</taxon>
        <taxon>Actinomycetota</taxon>
        <taxon>Actinomycetes</taxon>
        <taxon>Propionibacteriales</taxon>
        <taxon>Propionibacteriaceae</taxon>
        <taxon>Luteococcus</taxon>
    </lineage>
</organism>
<dbReference type="GO" id="GO:0016285">
    <property type="term" value="F:alanyl aminopeptidase activity"/>
    <property type="evidence" value="ECO:0007669"/>
    <property type="project" value="UniProtKB-EC"/>
</dbReference>
<dbReference type="SUPFAM" id="SSF55486">
    <property type="entry name" value="Metalloproteases ('zincins'), catalytic domain"/>
    <property type="match status" value="1"/>
</dbReference>
<comment type="caution">
    <text evidence="17">The sequence shown here is derived from an EMBL/GenBank/DDBJ whole genome shotgun (WGS) entry which is preliminary data.</text>
</comment>
<dbReference type="Gene3D" id="2.60.40.1730">
    <property type="entry name" value="tricorn interacting facor f3 domain"/>
    <property type="match status" value="1"/>
</dbReference>
<evidence type="ECO:0000256" key="8">
    <source>
        <dbReference type="ARBA" id="ARBA00022723"/>
    </source>
</evidence>
<comment type="catalytic activity">
    <reaction evidence="1">
        <text>Release of an N-terminal amino acid, Xaa-|-Yaa- from a peptide, amide or arylamide. Xaa is preferably Ala, but may be most amino acids including Pro (slow action). When a terminal hydrophobic residue is followed by a prolyl residue, the two may be released as an intact Xaa-Pro dipeptide.</text>
        <dbReference type="EC" id="3.4.11.2"/>
    </reaction>
</comment>
<dbReference type="CDD" id="cd09602">
    <property type="entry name" value="M1_APN"/>
    <property type="match status" value="1"/>
</dbReference>
<dbReference type="PANTHER" id="PTHR11533:SF174">
    <property type="entry name" value="PUROMYCIN-SENSITIVE AMINOPEPTIDASE-RELATED"/>
    <property type="match status" value="1"/>
</dbReference>
<dbReference type="InterPro" id="IPR050344">
    <property type="entry name" value="Peptidase_M1_aminopeptidases"/>
</dbReference>
<dbReference type="InterPro" id="IPR024571">
    <property type="entry name" value="ERAP1-like_C_dom"/>
</dbReference>
<accession>A0ABW4RXD3</accession>
<evidence type="ECO:0000256" key="1">
    <source>
        <dbReference type="ARBA" id="ARBA00000098"/>
    </source>
</evidence>
<evidence type="ECO:0000259" key="16">
    <source>
        <dbReference type="Pfam" id="PF17900"/>
    </source>
</evidence>
<keyword evidence="7" id="KW-0645">Protease</keyword>
<evidence type="ECO:0000256" key="6">
    <source>
        <dbReference type="ARBA" id="ARBA00022438"/>
    </source>
</evidence>
<dbReference type="NCBIfam" id="TIGR02412">
    <property type="entry name" value="pepN_strep_liv"/>
    <property type="match status" value="1"/>
</dbReference>
<dbReference type="EC" id="3.4.11.2" evidence="4"/>
<dbReference type="Gene3D" id="1.10.390.10">
    <property type="entry name" value="Neutral Protease Domain 2"/>
    <property type="match status" value="1"/>
</dbReference>
<evidence type="ECO:0000259" key="14">
    <source>
        <dbReference type="Pfam" id="PF01433"/>
    </source>
</evidence>
<dbReference type="Pfam" id="PF01433">
    <property type="entry name" value="Peptidase_M1"/>
    <property type="match status" value="1"/>
</dbReference>
<sequence>MSTNITRDEAARRSAGLRLEAYHTTVDLRRADEAGRTRFGVHCVVELDSTLEETFLDFLDGLVHRVVVNGERQRPAYDGARIPLRLQSGRNVVEAEAEGTFSTSGQGLHRFFDPVDGRCYLYTHFEPADARRVFPCFEQPDLKARHHVTVLAPEGWTVRSNQPRTAGGPVKPDGEMPAGVRHAFAATPPLSTYLTCLIAGEYHEVTGHWSRSGDEPLEVELAAYCRQSLVPHFDAEQILTITRQGLDHFHRDFGHPYPWGKYDQVFVPEYNLGAMENPGLVTFTEAYLPRSAATRAQYQARANTILHEMAHMWFGDLVTPAWWDDLWLKESFAEFMGAHASVQATEFTDAWVAFAGRRKAWAYKQDQLPTTHPIVADIGDIEAAKQNFDGITYAKGAAVLKQLVAYVGLEAFLAGSRAYFERHAFGVARLADLLEALEQASGRDLEAWSRAWLQTAGPDALGSRLELDGDRIARLAVTQHSVDARDGSPVGRPHVLKVGLYGRRQDRLERTALLDVELDGRELTEVPGAAGLPAPDLVLVNDSDLSYATVLLDERSRATVLDALGGLADPLARALCWSSLWNMTRDAELAVDDYLGAVARHGLGEGDVATLVDLLANAAEAIDHFLPAERRQEAAATHAAALQQALAGAEPGSDRQLTLSRALLRSIARLPELSGTALGLLSGEQVPAGLETGPELRWIAAQSLAANGTWQQPELDAELERDRAASSVTDHLHALAARPVPQVKEEVWERLHTPLALANDHVDALVAGFTTPGQEELAAPFTERYFDGLLEVWQQHAIVIASRLVAGLFPATPDAAERAEQWLDGHGEAPGALRRLVLEGADQARRASRAQQRNAG</sequence>
<dbReference type="InterPro" id="IPR027268">
    <property type="entry name" value="Peptidase_M4/M1_CTD_sf"/>
</dbReference>
<dbReference type="PRINTS" id="PR00756">
    <property type="entry name" value="ALADIPTASE"/>
</dbReference>
<keyword evidence="6 17" id="KW-0031">Aminopeptidase</keyword>
<feature type="domain" description="Peptidase M1 membrane alanine aminopeptidase" evidence="14">
    <location>
        <begin position="241"/>
        <end position="452"/>
    </location>
</feature>
<evidence type="ECO:0000256" key="4">
    <source>
        <dbReference type="ARBA" id="ARBA00012564"/>
    </source>
</evidence>
<dbReference type="InterPro" id="IPR045357">
    <property type="entry name" value="Aminopeptidase_N-like_N"/>
</dbReference>
<feature type="domain" description="ERAP1-like C-terminal" evidence="15">
    <location>
        <begin position="537"/>
        <end position="846"/>
    </location>
</feature>
<dbReference type="Proteomes" id="UP001597326">
    <property type="component" value="Unassembled WGS sequence"/>
</dbReference>
<keyword evidence="8" id="KW-0479">Metal-binding</keyword>
<feature type="domain" description="Aminopeptidase N-like N-terminal" evidence="16">
    <location>
        <begin position="98"/>
        <end position="194"/>
    </location>
</feature>
<dbReference type="PANTHER" id="PTHR11533">
    <property type="entry name" value="PROTEASE M1 ZINC METALLOPROTEASE"/>
    <property type="match status" value="1"/>
</dbReference>
<dbReference type="SUPFAM" id="SSF63737">
    <property type="entry name" value="Leukotriene A4 hydrolase N-terminal domain"/>
    <property type="match status" value="1"/>
</dbReference>
<dbReference type="Pfam" id="PF17900">
    <property type="entry name" value="Peptidase_M1_N"/>
    <property type="match status" value="1"/>
</dbReference>
<dbReference type="InterPro" id="IPR012778">
    <property type="entry name" value="Pept_M1_aminopeptidase"/>
</dbReference>
<evidence type="ECO:0000313" key="18">
    <source>
        <dbReference type="Proteomes" id="UP001597326"/>
    </source>
</evidence>
<keyword evidence="10" id="KW-0862">Zinc</keyword>
<dbReference type="Pfam" id="PF11838">
    <property type="entry name" value="ERAP1_C"/>
    <property type="match status" value="1"/>
</dbReference>
<dbReference type="RefSeq" id="WP_343874350.1">
    <property type="nucleotide sequence ID" value="NZ_BAAAIX010000026.1"/>
</dbReference>
<evidence type="ECO:0000256" key="12">
    <source>
        <dbReference type="ARBA" id="ARBA00029811"/>
    </source>
</evidence>
<evidence type="ECO:0000256" key="3">
    <source>
        <dbReference type="ARBA" id="ARBA00010136"/>
    </source>
</evidence>
<protein>
    <recommendedName>
        <fullName evidence="5">Aminopeptidase N</fullName>
        <ecNumber evidence="4">3.4.11.2</ecNumber>
    </recommendedName>
    <alternativeName>
        <fullName evidence="12">Alanine aminopeptidase</fullName>
    </alternativeName>
    <alternativeName>
        <fullName evidence="13">Lysyl aminopeptidase</fullName>
    </alternativeName>
</protein>
<evidence type="ECO:0000313" key="17">
    <source>
        <dbReference type="EMBL" id="MFD1890998.1"/>
    </source>
</evidence>
<reference evidence="18" key="1">
    <citation type="journal article" date="2019" name="Int. J. Syst. Evol. Microbiol.">
        <title>The Global Catalogue of Microorganisms (GCM) 10K type strain sequencing project: providing services to taxonomists for standard genome sequencing and annotation.</title>
        <authorList>
            <consortium name="The Broad Institute Genomics Platform"/>
            <consortium name="The Broad Institute Genome Sequencing Center for Infectious Disease"/>
            <person name="Wu L."/>
            <person name="Ma J."/>
        </authorList>
    </citation>
    <scope>NUCLEOTIDE SEQUENCE [LARGE SCALE GENOMIC DNA]</scope>
    <source>
        <strain evidence="18">CAIM 431</strain>
    </source>
</reference>
<proteinExistence type="inferred from homology"/>
<comment type="similarity">
    <text evidence="3">Belongs to the peptidase M1 family.</text>
</comment>
<evidence type="ECO:0000259" key="15">
    <source>
        <dbReference type="Pfam" id="PF11838"/>
    </source>
</evidence>
<name>A0ABW4RXD3_9ACTN</name>
<evidence type="ECO:0000256" key="11">
    <source>
        <dbReference type="ARBA" id="ARBA00023049"/>
    </source>
</evidence>
<gene>
    <name evidence="17" type="primary">pepN</name>
    <name evidence="17" type="ORF">ACFSCS_12515</name>
</gene>
<dbReference type="EMBL" id="JBHUFZ010000028">
    <property type="protein sequence ID" value="MFD1890998.1"/>
    <property type="molecule type" value="Genomic_DNA"/>
</dbReference>
<evidence type="ECO:0000256" key="9">
    <source>
        <dbReference type="ARBA" id="ARBA00022801"/>
    </source>
</evidence>
<comment type="cofactor">
    <cofactor evidence="2">
        <name>Zn(2+)</name>
        <dbReference type="ChEBI" id="CHEBI:29105"/>
    </cofactor>
</comment>
<keyword evidence="18" id="KW-1185">Reference proteome</keyword>
<evidence type="ECO:0000256" key="13">
    <source>
        <dbReference type="ARBA" id="ARBA00031533"/>
    </source>
</evidence>
<dbReference type="InterPro" id="IPR014782">
    <property type="entry name" value="Peptidase_M1_dom"/>
</dbReference>
<keyword evidence="11" id="KW-0482">Metalloprotease</keyword>
<keyword evidence="9 17" id="KW-0378">Hydrolase</keyword>
<evidence type="ECO:0000256" key="10">
    <source>
        <dbReference type="ARBA" id="ARBA00022833"/>
    </source>
</evidence>
<dbReference type="InterPro" id="IPR042097">
    <property type="entry name" value="Aminopeptidase_N-like_N_sf"/>
</dbReference>
<evidence type="ECO:0000256" key="2">
    <source>
        <dbReference type="ARBA" id="ARBA00001947"/>
    </source>
</evidence>
<dbReference type="InterPro" id="IPR001930">
    <property type="entry name" value="Peptidase_M1"/>
</dbReference>